<dbReference type="KEGG" id="tpx:Turpa_2606"/>
<dbReference type="EMBL" id="CP002959">
    <property type="protein sequence ID" value="AFM13246.1"/>
    <property type="molecule type" value="Genomic_DNA"/>
</dbReference>
<dbReference type="OrthoDB" id="963457at2"/>
<reference evidence="1 2" key="1">
    <citation type="submission" date="2012-06" db="EMBL/GenBank/DDBJ databases">
        <title>The complete chromosome of genome of Turneriella parva DSM 21527.</title>
        <authorList>
            <consortium name="US DOE Joint Genome Institute (JGI-PGF)"/>
            <person name="Lucas S."/>
            <person name="Han J."/>
            <person name="Lapidus A."/>
            <person name="Bruce D."/>
            <person name="Goodwin L."/>
            <person name="Pitluck S."/>
            <person name="Peters L."/>
            <person name="Kyrpides N."/>
            <person name="Mavromatis K."/>
            <person name="Ivanova N."/>
            <person name="Mikhailova N."/>
            <person name="Chertkov O."/>
            <person name="Detter J.C."/>
            <person name="Tapia R."/>
            <person name="Han C."/>
            <person name="Land M."/>
            <person name="Hauser L."/>
            <person name="Markowitz V."/>
            <person name="Cheng J.-F."/>
            <person name="Hugenholtz P."/>
            <person name="Woyke T."/>
            <person name="Wu D."/>
            <person name="Gronow S."/>
            <person name="Wellnitz S."/>
            <person name="Brambilla E."/>
            <person name="Klenk H.-P."/>
            <person name="Eisen J.A."/>
        </authorList>
    </citation>
    <scope>NUCLEOTIDE SEQUENCE [LARGE SCALE GENOMIC DNA]</scope>
    <source>
        <strain evidence="2">ATCC BAA-1111 / DSM 21527 / NCTC 11395 / H</strain>
    </source>
</reference>
<sequence>MARVTGIRLGGARREAHELLRSEWDYILYQTGFGLVLSTLCGSVALYDICILLTDDESLRFQNEGEVFLKDLAKRVREDHAFVAERRLANALQWEYANQQSPLR</sequence>
<dbReference type="Proteomes" id="UP000006048">
    <property type="component" value="Chromosome"/>
</dbReference>
<protein>
    <submittedName>
        <fullName evidence="1">Uncharacterized protein</fullName>
    </submittedName>
</protein>
<name>I4B7I9_TURPD</name>
<gene>
    <name evidence="1" type="ordered locus">Turpa_2606</name>
</gene>
<dbReference type="RefSeq" id="WP_014803751.1">
    <property type="nucleotide sequence ID" value="NC_018020.1"/>
</dbReference>
<organism evidence="1 2">
    <name type="scientific">Turneriella parva (strain ATCC BAA-1111 / DSM 21527 / NCTC 11395 / H)</name>
    <name type="common">Leptospira parva</name>
    <dbReference type="NCBI Taxonomy" id="869212"/>
    <lineage>
        <taxon>Bacteria</taxon>
        <taxon>Pseudomonadati</taxon>
        <taxon>Spirochaetota</taxon>
        <taxon>Spirochaetia</taxon>
        <taxon>Leptospirales</taxon>
        <taxon>Leptospiraceae</taxon>
        <taxon>Turneriella</taxon>
    </lineage>
</organism>
<proteinExistence type="predicted"/>
<dbReference type="HOGENOM" id="CLU_2248903_0_0_12"/>
<keyword evidence="2" id="KW-1185">Reference proteome</keyword>
<dbReference type="STRING" id="869212.Turpa_2606"/>
<dbReference type="AlphaFoldDB" id="I4B7I9"/>
<evidence type="ECO:0000313" key="2">
    <source>
        <dbReference type="Proteomes" id="UP000006048"/>
    </source>
</evidence>
<accession>I4B7I9</accession>
<evidence type="ECO:0000313" key="1">
    <source>
        <dbReference type="EMBL" id="AFM13246.1"/>
    </source>
</evidence>